<comment type="caution">
    <text evidence="1">The sequence shown here is derived from an EMBL/GenBank/DDBJ whole genome shotgun (WGS) entry which is preliminary data.</text>
</comment>
<gene>
    <name evidence="1" type="ORF">OV287_39860</name>
</gene>
<accession>A0ABT4AG15</accession>
<dbReference type="EMBL" id="JAPNKA010000001">
    <property type="protein sequence ID" value="MCY1080618.1"/>
    <property type="molecule type" value="Genomic_DNA"/>
</dbReference>
<proteinExistence type="predicted"/>
<evidence type="ECO:0000313" key="2">
    <source>
        <dbReference type="Proteomes" id="UP001207654"/>
    </source>
</evidence>
<organism evidence="1 2">
    <name type="scientific">Archangium lansingense</name>
    <dbReference type="NCBI Taxonomy" id="2995310"/>
    <lineage>
        <taxon>Bacteria</taxon>
        <taxon>Pseudomonadati</taxon>
        <taxon>Myxococcota</taxon>
        <taxon>Myxococcia</taxon>
        <taxon>Myxococcales</taxon>
        <taxon>Cystobacterineae</taxon>
        <taxon>Archangiaceae</taxon>
        <taxon>Archangium</taxon>
    </lineage>
</organism>
<protein>
    <recommendedName>
        <fullName evidence="3">Tyr recombinase domain-containing protein</fullName>
    </recommendedName>
</protein>
<reference evidence="1 2" key="1">
    <citation type="submission" date="2022-11" db="EMBL/GenBank/DDBJ databases">
        <title>Minimal conservation of predation-associated metabolite biosynthetic gene clusters underscores biosynthetic potential of Myxococcota including descriptions for ten novel species: Archangium lansinium sp. nov., Myxococcus landrumus sp. nov., Nannocystis bai.</title>
        <authorList>
            <person name="Ahearne A."/>
            <person name="Stevens C."/>
            <person name="Phillips K."/>
        </authorList>
    </citation>
    <scope>NUCLEOTIDE SEQUENCE [LARGE SCALE GENOMIC DNA]</scope>
    <source>
        <strain evidence="1 2">MIWBW</strain>
    </source>
</reference>
<dbReference type="RefSeq" id="WP_267539267.1">
    <property type="nucleotide sequence ID" value="NZ_JAPNKA010000001.1"/>
</dbReference>
<keyword evidence="2" id="KW-1185">Reference proteome</keyword>
<sequence>MDKAPTWRATAIFTRDELEMLISDSRVPPDRQVLYALQGIAALRHGAAAGLRWKHYDPTSGW</sequence>
<dbReference type="Proteomes" id="UP001207654">
    <property type="component" value="Unassembled WGS sequence"/>
</dbReference>
<evidence type="ECO:0000313" key="1">
    <source>
        <dbReference type="EMBL" id="MCY1080618.1"/>
    </source>
</evidence>
<name>A0ABT4AG15_9BACT</name>
<evidence type="ECO:0008006" key="3">
    <source>
        <dbReference type="Google" id="ProtNLM"/>
    </source>
</evidence>